<dbReference type="InterPro" id="IPR001633">
    <property type="entry name" value="EAL_dom"/>
</dbReference>
<protein>
    <submittedName>
        <fullName evidence="3">Diguanylate cyclase/phosphodiesterase</fullName>
    </submittedName>
</protein>
<dbReference type="AlphaFoldDB" id="A0A2N3WMW5"/>
<comment type="caution">
    <text evidence="3">The sequence shown here is derived from an EMBL/GenBank/DDBJ whole genome shotgun (WGS) entry which is preliminary data.</text>
</comment>
<dbReference type="CDD" id="cd01949">
    <property type="entry name" value="GGDEF"/>
    <property type="match status" value="1"/>
</dbReference>
<dbReference type="SMART" id="SM00267">
    <property type="entry name" value="GGDEF"/>
    <property type="match status" value="1"/>
</dbReference>
<dbReference type="PANTHER" id="PTHR33121">
    <property type="entry name" value="CYCLIC DI-GMP PHOSPHODIESTERASE PDEF"/>
    <property type="match status" value="1"/>
</dbReference>
<evidence type="ECO:0000259" key="2">
    <source>
        <dbReference type="PROSITE" id="PS50887"/>
    </source>
</evidence>
<dbReference type="NCBIfam" id="TIGR00254">
    <property type="entry name" value="GGDEF"/>
    <property type="match status" value="1"/>
</dbReference>
<dbReference type="PROSITE" id="PS50887">
    <property type="entry name" value="GGDEF"/>
    <property type="match status" value="1"/>
</dbReference>
<sequence length="564" mass="59758">MLAPADQVRFAFEPLYSLYSGSAVAVEAVGHPAAGWVQDLLDAAGDQAQLIDADLDLLVRAAAVVPQTSAGVSLHLNLSSSTAGAPAERFIPLLQTLERTGRRPADVVLEITAPLAIPNPGTLLRGLHRLRDLGFRLAFDRLGAAGLPMNLLAEAPIEMIKLDRATLRRLPANAATVALVEALVQFAAQTDLRLVATGIENDAELDVARRAGIRLVQGNLFATAAPERVLPTAERGDQPGTMVVSPSAGLRIPEFLRQAKTLPDDATCDDVHAILSAEHAPKAIVGLDQQARPQWTIDRMRFLLAVTGRYGHALYSGKLAAKLASPPRLVRIDTGTRELLELIADGGAEHSGDDLVVTDASGRFQGVVRPNEVMRRMAAVKVEAAVALNPLTRLPGSDAIAQDVARRAGAGRPFVVAWLDIDHFKRLNDTAGFAAGDDLIRAIGRALTDQARRLGDVTVGHVGGDDFLVVCGVENITALADAVLGRDWSADGVPVTLSLASIVQTGASAGSYRESARLLAPLKKQAKGIRGSSWVNSWPGAGRAQILRGGKEKNDRPPMLLSQP</sequence>
<gene>
    <name evidence="3" type="ORF">ATK30_6102</name>
</gene>
<feature type="domain" description="EAL" evidence="1">
    <location>
        <begin position="1"/>
        <end position="238"/>
    </location>
</feature>
<feature type="domain" description="GGDEF" evidence="2">
    <location>
        <begin position="412"/>
        <end position="537"/>
    </location>
</feature>
<dbReference type="SMART" id="SM00052">
    <property type="entry name" value="EAL"/>
    <property type="match status" value="1"/>
</dbReference>
<dbReference type="InterPro" id="IPR050706">
    <property type="entry name" value="Cyclic-di-GMP_PDE-like"/>
</dbReference>
<keyword evidence="4" id="KW-1185">Reference proteome</keyword>
<accession>A0A2N3WMW5</accession>
<dbReference type="EMBL" id="PJMY01000003">
    <property type="protein sequence ID" value="PKV95197.1"/>
    <property type="molecule type" value="Genomic_DNA"/>
</dbReference>
<dbReference type="PANTHER" id="PTHR33121:SF70">
    <property type="entry name" value="SIGNALING PROTEIN YKOW"/>
    <property type="match status" value="1"/>
</dbReference>
<dbReference type="GO" id="GO:0071111">
    <property type="term" value="F:cyclic-guanylate-specific phosphodiesterase activity"/>
    <property type="evidence" value="ECO:0007669"/>
    <property type="project" value="InterPro"/>
</dbReference>
<dbReference type="RefSeq" id="WP_167442033.1">
    <property type="nucleotide sequence ID" value="NZ_PJMY01000003.1"/>
</dbReference>
<evidence type="ECO:0000313" key="4">
    <source>
        <dbReference type="Proteomes" id="UP000233750"/>
    </source>
</evidence>
<dbReference type="InterPro" id="IPR043128">
    <property type="entry name" value="Rev_trsase/Diguanyl_cyclase"/>
</dbReference>
<evidence type="ECO:0000259" key="1">
    <source>
        <dbReference type="PROSITE" id="PS50883"/>
    </source>
</evidence>
<organism evidence="3 4">
    <name type="scientific">Amycolatopsis echigonensis</name>
    <dbReference type="NCBI Taxonomy" id="2576905"/>
    <lineage>
        <taxon>Bacteria</taxon>
        <taxon>Bacillati</taxon>
        <taxon>Actinomycetota</taxon>
        <taxon>Actinomycetes</taxon>
        <taxon>Pseudonocardiales</taxon>
        <taxon>Pseudonocardiaceae</taxon>
        <taxon>Amycolatopsis</taxon>
    </lineage>
</organism>
<name>A0A2N3WMW5_9PSEU</name>
<dbReference type="Gene3D" id="3.30.70.270">
    <property type="match status" value="1"/>
</dbReference>
<dbReference type="InterPro" id="IPR000160">
    <property type="entry name" value="GGDEF_dom"/>
</dbReference>
<dbReference type="InterPro" id="IPR035919">
    <property type="entry name" value="EAL_sf"/>
</dbReference>
<dbReference type="Pfam" id="PF00990">
    <property type="entry name" value="GGDEF"/>
    <property type="match status" value="1"/>
</dbReference>
<dbReference type="Gene3D" id="3.20.20.450">
    <property type="entry name" value="EAL domain"/>
    <property type="match status" value="1"/>
</dbReference>
<proteinExistence type="predicted"/>
<dbReference type="CDD" id="cd01948">
    <property type="entry name" value="EAL"/>
    <property type="match status" value="1"/>
</dbReference>
<dbReference type="Proteomes" id="UP000233750">
    <property type="component" value="Unassembled WGS sequence"/>
</dbReference>
<evidence type="ECO:0000313" key="3">
    <source>
        <dbReference type="EMBL" id="PKV95197.1"/>
    </source>
</evidence>
<dbReference type="InterPro" id="IPR029787">
    <property type="entry name" value="Nucleotide_cyclase"/>
</dbReference>
<dbReference type="SUPFAM" id="SSF141868">
    <property type="entry name" value="EAL domain-like"/>
    <property type="match status" value="1"/>
</dbReference>
<dbReference type="Pfam" id="PF00563">
    <property type="entry name" value="EAL"/>
    <property type="match status" value="1"/>
</dbReference>
<reference evidence="3 4" key="1">
    <citation type="submission" date="2017-12" db="EMBL/GenBank/DDBJ databases">
        <title>Sequencing the genomes of 1000 Actinobacteria strains.</title>
        <authorList>
            <person name="Klenk H.-P."/>
        </authorList>
    </citation>
    <scope>NUCLEOTIDE SEQUENCE [LARGE SCALE GENOMIC DNA]</scope>
    <source>
        <strain evidence="3 4">DSM 45165</strain>
    </source>
</reference>
<dbReference type="SUPFAM" id="SSF55073">
    <property type="entry name" value="Nucleotide cyclase"/>
    <property type="match status" value="1"/>
</dbReference>
<dbReference type="PROSITE" id="PS50883">
    <property type="entry name" value="EAL"/>
    <property type="match status" value="1"/>
</dbReference>